<sequence>MRLIVSCREVERISRVFMPKLHHASITRVVLDTSSKDVNSDIQKYIAFRFRHIYALLVERAKEVNRFHQLRSEDDAVKELAQQAKGLLIWAVAVCTFLKQVPSETRLEALLGRRIPDDAIQSLTMLYRVALDLIVTEGQENLENADIRRCIRDLLGAIVVAEVPPGLTLEAIGALVLKPMDPAGKTVYSKLTSVVEMSSEQKVLRLMYRSFDDFLQDKNRSGEEWFIDVEEHKRNLARVSLSSLNFFLRSWQPNATKDVSAQQCRDRIPAHICHYAVLGPAWHINSFNSDDFGAIEVLFDRHFLSWLEVIVTFGTRYLKQFRNRIYDVKYWIQEIPQAGSNLRFGIDDAVEAADKIISSLLDSNAECDLYNLHPADIYPVLKLLPPKNVVRRRWEQHQILNISAVSR</sequence>
<evidence type="ECO:0000313" key="2">
    <source>
        <dbReference type="Proteomes" id="UP000217790"/>
    </source>
</evidence>
<dbReference type="STRING" id="47427.A0A2H3EC25"/>
<proteinExistence type="predicted"/>
<evidence type="ECO:0000313" key="1">
    <source>
        <dbReference type="EMBL" id="PBK98073.1"/>
    </source>
</evidence>
<dbReference type="InParanoid" id="A0A2H3EC25"/>
<protein>
    <submittedName>
        <fullName evidence="1">Uncharacterized protein</fullName>
    </submittedName>
</protein>
<reference evidence="2" key="1">
    <citation type="journal article" date="2017" name="Nat. Ecol. Evol.">
        <title>Genome expansion and lineage-specific genetic innovations in the forest pathogenic fungi Armillaria.</title>
        <authorList>
            <person name="Sipos G."/>
            <person name="Prasanna A.N."/>
            <person name="Walter M.C."/>
            <person name="O'Connor E."/>
            <person name="Balint B."/>
            <person name="Krizsan K."/>
            <person name="Kiss B."/>
            <person name="Hess J."/>
            <person name="Varga T."/>
            <person name="Slot J."/>
            <person name="Riley R."/>
            <person name="Boka B."/>
            <person name="Rigling D."/>
            <person name="Barry K."/>
            <person name="Lee J."/>
            <person name="Mihaltcheva S."/>
            <person name="LaButti K."/>
            <person name="Lipzen A."/>
            <person name="Waldron R."/>
            <person name="Moloney N.M."/>
            <person name="Sperisen C."/>
            <person name="Kredics L."/>
            <person name="Vagvoelgyi C."/>
            <person name="Patrignani A."/>
            <person name="Fitzpatrick D."/>
            <person name="Nagy I."/>
            <person name="Doyle S."/>
            <person name="Anderson J.B."/>
            <person name="Grigoriev I.V."/>
            <person name="Gueldener U."/>
            <person name="Muensterkoetter M."/>
            <person name="Nagy L.G."/>
        </authorList>
    </citation>
    <scope>NUCLEOTIDE SEQUENCE [LARGE SCALE GENOMIC DNA]</scope>
    <source>
        <strain evidence="2">Ar21-2</strain>
    </source>
</reference>
<gene>
    <name evidence="1" type="ORF">ARMGADRAFT_567400</name>
</gene>
<dbReference type="EMBL" id="KZ293648">
    <property type="protein sequence ID" value="PBK98073.1"/>
    <property type="molecule type" value="Genomic_DNA"/>
</dbReference>
<keyword evidence="2" id="KW-1185">Reference proteome</keyword>
<dbReference type="PANTHER" id="PTHR10039">
    <property type="entry name" value="AMELOGENIN"/>
    <property type="match status" value="1"/>
</dbReference>
<accession>A0A2H3EC25</accession>
<dbReference type="AlphaFoldDB" id="A0A2H3EC25"/>
<dbReference type="OrthoDB" id="163438at2759"/>
<name>A0A2H3EC25_ARMGA</name>
<organism evidence="1 2">
    <name type="scientific">Armillaria gallica</name>
    <name type="common">Bulbous honey fungus</name>
    <name type="synonym">Armillaria bulbosa</name>
    <dbReference type="NCBI Taxonomy" id="47427"/>
    <lineage>
        <taxon>Eukaryota</taxon>
        <taxon>Fungi</taxon>
        <taxon>Dikarya</taxon>
        <taxon>Basidiomycota</taxon>
        <taxon>Agaricomycotina</taxon>
        <taxon>Agaricomycetes</taxon>
        <taxon>Agaricomycetidae</taxon>
        <taxon>Agaricales</taxon>
        <taxon>Marasmiineae</taxon>
        <taxon>Physalacriaceae</taxon>
        <taxon>Armillaria</taxon>
    </lineage>
</organism>
<dbReference type="Proteomes" id="UP000217790">
    <property type="component" value="Unassembled WGS sequence"/>
</dbReference>